<protein>
    <submittedName>
        <fullName evidence="2">Uncharacterized protein</fullName>
    </submittedName>
</protein>
<proteinExistence type="predicted"/>
<evidence type="ECO:0000313" key="3">
    <source>
        <dbReference type="Proteomes" id="UP000275078"/>
    </source>
</evidence>
<sequence length="112" mass="11931">MSDSGRAQSAGCYSAGGNPSTTSFDFNSFISPPTSASTSSISLVSSSTTTPDQHLHQQQQTHSMDTRDLKSAQTTPELHGNPRTVVVSSGFEYPPQGNMQFETVDPWVSCEG</sequence>
<evidence type="ECO:0000313" key="2">
    <source>
        <dbReference type="EMBL" id="RPA73249.1"/>
    </source>
</evidence>
<dbReference type="AlphaFoldDB" id="A0A3N4HGS6"/>
<dbReference type="EMBL" id="ML119828">
    <property type="protein sequence ID" value="RPA73249.1"/>
    <property type="molecule type" value="Genomic_DNA"/>
</dbReference>
<accession>A0A3N4HGS6</accession>
<gene>
    <name evidence="2" type="ORF">BJ508DRAFT_53669</name>
</gene>
<reference evidence="2 3" key="1">
    <citation type="journal article" date="2018" name="Nat. Ecol. Evol.">
        <title>Pezizomycetes genomes reveal the molecular basis of ectomycorrhizal truffle lifestyle.</title>
        <authorList>
            <person name="Murat C."/>
            <person name="Payen T."/>
            <person name="Noel B."/>
            <person name="Kuo A."/>
            <person name="Morin E."/>
            <person name="Chen J."/>
            <person name="Kohler A."/>
            <person name="Krizsan K."/>
            <person name="Balestrini R."/>
            <person name="Da Silva C."/>
            <person name="Montanini B."/>
            <person name="Hainaut M."/>
            <person name="Levati E."/>
            <person name="Barry K.W."/>
            <person name="Belfiori B."/>
            <person name="Cichocki N."/>
            <person name="Clum A."/>
            <person name="Dockter R.B."/>
            <person name="Fauchery L."/>
            <person name="Guy J."/>
            <person name="Iotti M."/>
            <person name="Le Tacon F."/>
            <person name="Lindquist E.A."/>
            <person name="Lipzen A."/>
            <person name="Malagnac F."/>
            <person name="Mello A."/>
            <person name="Molinier V."/>
            <person name="Miyauchi S."/>
            <person name="Poulain J."/>
            <person name="Riccioni C."/>
            <person name="Rubini A."/>
            <person name="Sitrit Y."/>
            <person name="Splivallo R."/>
            <person name="Traeger S."/>
            <person name="Wang M."/>
            <person name="Zifcakova L."/>
            <person name="Wipf D."/>
            <person name="Zambonelli A."/>
            <person name="Paolocci F."/>
            <person name="Nowrousian M."/>
            <person name="Ottonello S."/>
            <person name="Baldrian P."/>
            <person name="Spatafora J.W."/>
            <person name="Henrissat B."/>
            <person name="Nagy L.G."/>
            <person name="Aury J.M."/>
            <person name="Wincker P."/>
            <person name="Grigoriev I.V."/>
            <person name="Bonfante P."/>
            <person name="Martin F.M."/>
        </authorList>
    </citation>
    <scope>NUCLEOTIDE SEQUENCE [LARGE SCALE GENOMIC DNA]</scope>
    <source>
        <strain evidence="2 3">RN42</strain>
    </source>
</reference>
<keyword evidence="3" id="KW-1185">Reference proteome</keyword>
<name>A0A3N4HGS6_ASCIM</name>
<feature type="compositionally biased region" description="Low complexity" evidence="1">
    <location>
        <begin position="28"/>
        <end position="51"/>
    </location>
</feature>
<dbReference type="Proteomes" id="UP000275078">
    <property type="component" value="Unassembled WGS sequence"/>
</dbReference>
<feature type="region of interest" description="Disordered" evidence="1">
    <location>
        <begin position="23"/>
        <end position="97"/>
    </location>
</feature>
<evidence type="ECO:0000256" key="1">
    <source>
        <dbReference type="SAM" id="MobiDB-lite"/>
    </source>
</evidence>
<organism evidence="2 3">
    <name type="scientific">Ascobolus immersus RN42</name>
    <dbReference type="NCBI Taxonomy" id="1160509"/>
    <lineage>
        <taxon>Eukaryota</taxon>
        <taxon>Fungi</taxon>
        <taxon>Dikarya</taxon>
        <taxon>Ascomycota</taxon>
        <taxon>Pezizomycotina</taxon>
        <taxon>Pezizomycetes</taxon>
        <taxon>Pezizales</taxon>
        <taxon>Ascobolaceae</taxon>
        <taxon>Ascobolus</taxon>
    </lineage>
</organism>